<dbReference type="GO" id="GO:0005886">
    <property type="term" value="C:plasma membrane"/>
    <property type="evidence" value="ECO:0007669"/>
    <property type="project" value="UniProtKB-SubCell"/>
</dbReference>
<dbReference type="GO" id="GO:0015386">
    <property type="term" value="F:potassium:proton antiporter activity"/>
    <property type="evidence" value="ECO:0007669"/>
    <property type="project" value="TreeGrafter"/>
</dbReference>
<dbReference type="EMBL" id="JAXBCZ010000001">
    <property type="protein sequence ID" value="MEA1305325.1"/>
    <property type="molecule type" value="Genomic_DNA"/>
</dbReference>
<dbReference type="Proteomes" id="UP001289581">
    <property type="component" value="Unassembled WGS sequence"/>
</dbReference>
<feature type="transmembrane region" description="Helical" evidence="10">
    <location>
        <begin position="25"/>
        <end position="45"/>
    </location>
</feature>
<feature type="transmembrane region" description="Helical" evidence="10">
    <location>
        <begin position="203"/>
        <end position="224"/>
    </location>
</feature>
<dbReference type="InterPro" id="IPR006153">
    <property type="entry name" value="Cation/H_exchanger_TM"/>
</dbReference>
<feature type="transmembrane region" description="Helical" evidence="10">
    <location>
        <begin position="404"/>
        <end position="428"/>
    </location>
</feature>
<reference evidence="13 14" key="1">
    <citation type="submission" date="2023-06" db="EMBL/GenBank/DDBJ databases">
        <title>Actinomyces orist ORNL 0101 HMT-893 genome.</title>
        <authorList>
            <person name="Johnston C.D."/>
            <person name="Chen T."/>
            <person name="Dewhirst F.E."/>
        </authorList>
    </citation>
    <scope>NUCLEOTIDE SEQUENCE [LARGE SCALE GENOMIC DNA]</scope>
    <source>
        <strain evidence="13 14">ORNL 0101</strain>
    </source>
</reference>
<dbReference type="InterPro" id="IPR004705">
    <property type="entry name" value="Cation/H_exchanger_CPA1_bac"/>
</dbReference>
<evidence type="ECO:0000256" key="5">
    <source>
        <dbReference type="ARBA" id="ARBA00022989"/>
    </source>
</evidence>
<dbReference type="PANTHER" id="PTHR10110:SF86">
    <property type="entry name" value="SODIUM_HYDROGEN EXCHANGER 7"/>
    <property type="match status" value="1"/>
</dbReference>
<dbReference type="Gene3D" id="6.10.140.1330">
    <property type="match status" value="1"/>
</dbReference>
<dbReference type="PANTHER" id="PTHR10110">
    <property type="entry name" value="SODIUM/HYDROGEN EXCHANGER"/>
    <property type="match status" value="1"/>
</dbReference>
<comment type="caution">
    <text evidence="13">The sequence shown here is derived from an EMBL/GenBank/DDBJ whole genome shotgun (WGS) entry which is preliminary data.</text>
</comment>
<keyword evidence="3 10" id="KW-1003">Cell membrane</keyword>
<feature type="transmembrane region" description="Helical" evidence="10">
    <location>
        <begin position="259"/>
        <end position="276"/>
    </location>
</feature>
<feature type="transmembrane region" description="Helical" evidence="10">
    <location>
        <begin position="288"/>
        <end position="314"/>
    </location>
</feature>
<comment type="subcellular location">
    <subcellularLocation>
        <location evidence="1 10">Cell membrane</location>
        <topology evidence="1 10">Multi-pass membrane protein</topology>
    </subcellularLocation>
</comment>
<evidence type="ECO:0000313" key="14">
    <source>
        <dbReference type="Proteomes" id="UP001289581"/>
    </source>
</evidence>
<proteinExistence type="inferred from homology"/>
<dbReference type="RefSeq" id="WP_322912761.1">
    <property type="nucleotide sequence ID" value="NZ_JAXBCZ010000001.1"/>
</dbReference>
<feature type="transmembrane region" description="Helical" evidence="10">
    <location>
        <begin position="107"/>
        <end position="129"/>
    </location>
</feature>
<accession>A0AAW9KYT1</accession>
<keyword evidence="4 10" id="KW-0812">Transmembrane</keyword>
<organism evidence="13 14">
    <name type="scientific">Actinomyces oris</name>
    <dbReference type="NCBI Taxonomy" id="544580"/>
    <lineage>
        <taxon>Bacteria</taxon>
        <taxon>Bacillati</taxon>
        <taxon>Actinomycetota</taxon>
        <taxon>Actinomycetes</taxon>
        <taxon>Actinomycetales</taxon>
        <taxon>Actinomycetaceae</taxon>
        <taxon>Actinomyces</taxon>
    </lineage>
</organism>
<dbReference type="GO" id="GO:0051453">
    <property type="term" value="P:regulation of intracellular pH"/>
    <property type="evidence" value="ECO:0007669"/>
    <property type="project" value="TreeGrafter"/>
</dbReference>
<evidence type="ECO:0000313" key="13">
    <source>
        <dbReference type="EMBL" id="MEA1305325.1"/>
    </source>
</evidence>
<keyword evidence="6 10" id="KW-0915">Sodium</keyword>
<evidence type="ECO:0000256" key="7">
    <source>
        <dbReference type="ARBA" id="ARBA00023065"/>
    </source>
</evidence>
<keyword evidence="5 10" id="KW-1133">Transmembrane helix</keyword>
<feature type="region of interest" description="Disordered" evidence="11">
    <location>
        <begin position="554"/>
        <end position="585"/>
    </location>
</feature>
<comment type="function">
    <text evidence="10">Na(+)/H(+) antiporter that extrudes sodium in exchange for external protons.</text>
</comment>
<feature type="domain" description="Cation/H+ exchanger transmembrane" evidence="12">
    <location>
        <begin position="38"/>
        <end position="430"/>
    </location>
</feature>
<gene>
    <name evidence="13" type="ORF">QU665_09655</name>
</gene>
<evidence type="ECO:0000259" key="12">
    <source>
        <dbReference type="Pfam" id="PF00999"/>
    </source>
</evidence>
<keyword evidence="2 10" id="KW-0813">Transport</keyword>
<feature type="transmembrane region" description="Helical" evidence="10">
    <location>
        <begin position="371"/>
        <end position="392"/>
    </location>
</feature>
<evidence type="ECO:0000256" key="1">
    <source>
        <dbReference type="ARBA" id="ARBA00004651"/>
    </source>
</evidence>
<evidence type="ECO:0000256" key="2">
    <source>
        <dbReference type="ARBA" id="ARBA00022448"/>
    </source>
</evidence>
<dbReference type="Pfam" id="PF00999">
    <property type="entry name" value="Na_H_Exchanger"/>
    <property type="match status" value="1"/>
</dbReference>
<protein>
    <submittedName>
        <fullName evidence="13">Na+/H+ antiporter</fullName>
    </submittedName>
</protein>
<feature type="transmembrane region" description="Helical" evidence="10">
    <location>
        <begin position="50"/>
        <end position="68"/>
    </location>
</feature>
<keyword evidence="10" id="KW-0050">Antiport</keyword>
<evidence type="ECO:0000256" key="8">
    <source>
        <dbReference type="ARBA" id="ARBA00023136"/>
    </source>
</evidence>
<keyword evidence="7 10" id="KW-0406">Ion transport</keyword>
<dbReference type="NCBIfam" id="TIGR00831">
    <property type="entry name" value="a_cpa1"/>
    <property type="match status" value="1"/>
</dbReference>
<dbReference type="AlphaFoldDB" id="A0AAW9KYT1"/>
<evidence type="ECO:0000256" key="10">
    <source>
        <dbReference type="RuleBase" id="RU366002"/>
    </source>
</evidence>
<keyword evidence="8 10" id="KW-0472">Membrane</keyword>
<feature type="compositionally biased region" description="Basic residues" evidence="11">
    <location>
        <begin position="556"/>
        <end position="566"/>
    </location>
</feature>
<evidence type="ECO:0000256" key="6">
    <source>
        <dbReference type="ARBA" id="ARBA00023053"/>
    </source>
</evidence>
<feature type="transmembrane region" description="Helical" evidence="10">
    <location>
        <begin position="236"/>
        <end position="253"/>
    </location>
</feature>
<dbReference type="GO" id="GO:0015385">
    <property type="term" value="F:sodium:proton antiporter activity"/>
    <property type="evidence" value="ECO:0007669"/>
    <property type="project" value="InterPro"/>
</dbReference>
<evidence type="ECO:0000256" key="3">
    <source>
        <dbReference type="ARBA" id="ARBA00022475"/>
    </source>
</evidence>
<evidence type="ECO:0000256" key="9">
    <source>
        <dbReference type="ARBA" id="ARBA00023201"/>
    </source>
</evidence>
<evidence type="ECO:0000256" key="11">
    <source>
        <dbReference type="SAM" id="MobiDB-lite"/>
    </source>
</evidence>
<keyword evidence="14" id="KW-1185">Reference proteome</keyword>
<name>A0AAW9KYT1_9ACTO</name>
<keyword evidence="9 10" id="KW-0739">Sodium transport</keyword>
<evidence type="ECO:0000256" key="4">
    <source>
        <dbReference type="ARBA" id="ARBA00022692"/>
    </source>
</evidence>
<dbReference type="InterPro" id="IPR018422">
    <property type="entry name" value="Cation/H_exchanger_CPA1"/>
</dbReference>
<feature type="transmembrane region" description="Helical" evidence="10">
    <location>
        <begin position="74"/>
        <end position="95"/>
    </location>
</feature>
<sequence>MTAPLSRADRSPLATLIPGREPGSLMTIEMIVALIGASVVAYAIANRFRLIAPVLLIAAGVGVALLPVGEEMSLPSTVVLTIFLPILLYWESLSVSLNRMRRSLRGIILSATVLVAITAALITLIGVLMGLSVGAALLIGACLGPTDATAVSSLGRGINPNGRTVLQAESLLNDGTALVIFAIALQAAQDSSDVTAGLVTHQLLLSFGGGIGAGVLVGAAVTKIGIRVRTITDDPMLATITALATPFLTFFLAEEIGGSGVLAVVTCGIVISRFAAPHMSLGSRVLGIPFWTILTHILNTILFVMVGVALPGIITELPRADLVRGLILIPIIYIAMVAGRFAGHHLIIYSIRALDRRPEQRLRRTNIRGRIVSTVAGFRGAISLAMALSIPASFDGAAYTERNLIILVVAGATLLSLLIQGLALPYVVRWANARPSAGTQTAESVESQETGALADILADTISQLDAIAERAGVDDDAAIAAVRADYARRHDSVLNSATESEADVYSRPESALRLAVIEHLRERVYSLRFAGRIDDSTASRVNRRLDVETLHINGPPRRRVDRRRRRSEPDVAGAHRPRRGQSPCR</sequence>
<feature type="transmembrane region" description="Helical" evidence="10">
    <location>
        <begin position="326"/>
        <end position="351"/>
    </location>
</feature>
<comment type="similarity">
    <text evidence="10">Belongs to the monovalent cation:proton antiporter 1 (CPA1) transporter (TC 2.A.36) family.</text>
</comment>
<dbReference type="GO" id="GO:0098719">
    <property type="term" value="P:sodium ion import across plasma membrane"/>
    <property type="evidence" value="ECO:0007669"/>
    <property type="project" value="TreeGrafter"/>
</dbReference>